<proteinExistence type="predicted"/>
<evidence type="ECO:0000313" key="2">
    <source>
        <dbReference type="EMBL" id="KEZ53652.1"/>
    </source>
</evidence>
<comment type="caution">
    <text evidence="2">The sequence shown here is derived from an EMBL/GenBank/DDBJ whole genome shotgun (WGS) entry which is preliminary data.</text>
</comment>
<sequence>MTINDKVFGKLDYQYSWVGYRTIKFLGKDTEIALLIGGEDDGHFDEGQYVAYNTFMDNWEEIQQSILQPILDYYKDKRHELGYDVSFNENYPLIESVDKLIEHITLVGISVPYDFLRDGRDIGVSFDCSWNEEDGLGIRLINEKVDEVGYQDVAL</sequence>
<accession>A0A084H240</accession>
<organism evidence="2 3">
    <name type="scientific">Metabacillus indicus</name>
    <name type="common">Bacillus indicus</name>
    <dbReference type="NCBI Taxonomy" id="246786"/>
    <lineage>
        <taxon>Bacteria</taxon>
        <taxon>Bacillati</taxon>
        <taxon>Bacillota</taxon>
        <taxon>Bacilli</taxon>
        <taxon>Bacillales</taxon>
        <taxon>Bacillaceae</taxon>
        <taxon>Metabacillus</taxon>
    </lineage>
</organism>
<keyword evidence="3" id="KW-1185">Reference proteome</keyword>
<evidence type="ECO:0000313" key="3">
    <source>
        <dbReference type="Proteomes" id="UP000028549"/>
    </source>
</evidence>
<feature type="domain" description="DUF6985" evidence="1">
    <location>
        <begin position="7"/>
        <end position="154"/>
    </location>
</feature>
<protein>
    <recommendedName>
        <fullName evidence="1">DUF6985 domain-containing protein</fullName>
    </recommendedName>
</protein>
<dbReference type="InterPro" id="IPR054254">
    <property type="entry name" value="DUF6985"/>
</dbReference>
<name>A0A084H240_METID</name>
<dbReference type="Proteomes" id="UP000028549">
    <property type="component" value="Unassembled WGS sequence"/>
</dbReference>
<dbReference type="EMBL" id="JNVC02000001">
    <property type="protein sequence ID" value="KEZ53652.1"/>
    <property type="molecule type" value="Genomic_DNA"/>
</dbReference>
<dbReference type="OrthoDB" id="3477708at2"/>
<dbReference type="RefSeq" id="WP_029565255.1">
    <property type="nucleotide sequence ID" value="NZ_JNVC02000001.1"/>
</dbReference>
<reference evidence="2 3" key="1">
    <citation type="journal article" date="2005" name="Int. J. Syst. Evol. Microbiol.">
        <title>Bacillus cibi sp. nov., isolated from jeotgal, a traditional Korean fermented seafood.</title>
        <authorList>
            <person name="Yoon J.H."/>
            <person name="Lee C.H."/>
            <person name="Oh T.K."/>
        </authorList>
    </citation>
    <scope>NUCLEOTIDE SEQUENCE [LARGE SCALE GENOMIC DNA]</scope>
    <source>
        <strain evidence="2 3">DSM 16189</strain>
    </source>
</reference>
<dbReference type="AlphaFoldDB" id="A0A084H240"/>
<evidence type="ECO:0000259" key="1">
    <source>
        <dbReference type="Pfam" id="PF22481"/>
    </source>
</evidence>
<dbReference type="Pfam" id="PF22481">
    <property type="entry name" value="DUF6985"/>
    <property type="match status" value="1"/>
</dbReference>
<gene>
    <name evidence="2" type="ORF">GS18_0201330</name>
</gene>